<dbReference type="STRING" id="428992.SAMN05216272_111192"/>
<dbReference type="EMBL" id="FNDS01000011">
    <property type="protein sequence ID" value="SDI55916.1"/>
    <property type="molecule type" value="Genomic_DNA"/>
</dbReference>
<reference evidence="2" key="1">
    <citation type="submission" date="2016-10" db="EMBL/GenBank/DDBJ databases">
        <authorList>
            <person name="Varghese N."/>
            <person name="Submissions S."/>
        </authorList>
    </citation>
    <scope>NUCLEOTIDE SEQUENCE [LARGE SCALE GENOMIC DNA]</scope>
    <source>
        <strain evidence="2">CCM 7469</strain>
    </source>
</reference>
<dbReference type="PANTHER" id="PTHR42958">
    <property type="entry name" value="HYDROGENASE-2 LARGE CHAIN"/>
    <property type="match status" value="1"/>
</dbReference>
<dbReference type="AlphaFoldDB" id="A0A1G8LJR5"/>
<evidence type="ECO:0008006" key="3">
    <source>
        <dbReference type="Google" id="ProtNLM"/>
    </source>
</evidence>
<dbReference type="OrthoDB" id="9157196at2"/>
<dbReference type="InterPro" id="IPR050867">
    <property type="entry name" value="NiFe/NiFeSe_hydrgnase_LSU"/>
</dbReference>
<accession>A0A1G8LJR5</accession>
<gene>
    <name evidence="1" type="ORF">SAMN05216272_111192</name>
</gene>
<dbReference type="Gene3D" id="1.10.645.10">
    <property type="entry name" value="Cytochrome-c3 Hydrogenase, chain B"/>
    <property type="match status" value="1"/>
</dbReference>
<dbReference type="PANTHER" id="PTHR42958:SF4">
    <property type="entry name" value="HYDROGENASE EXPRESSION_FORMATION PROTEIN HUPK"/>
    <property type="match status" value="1"/>
</dbReference>
<evidence type="ECO:0000313" key="1">
    <source>
        <dbReference type="EMBL" id="SDI55916.1"/>
    </source>
</evidence>
<organism evidence="1 2">
    <name type="scientific">Pseudomonas panipatensis</name>
    <dbReference type="NCBI Taxonomy" id="428992"/>
    <lineage>
        <taxon>Bacteria</taxon>
        <taxon>Pseudomonadati</taxon>
        <taxon>Pseudomonadota</taxon>
        <taxon>Gammaproteobacteria</taxon>
        <taxon>Pseudomonadales</taxon>
        <taxon>Pseudomonadaceae</taxon>
        <taxon>Pseudomonas</taxon>
    </lineage>
</organism>
<dbReference type="RefSeq" id="WP_090267024.1">
    <property type="nucleotide sequence ID" value="NZ_FNDS01000011.1"/>
</dbReference>
<dbReference type="SUPFAM" id="SSF56762">
    <property type="entry name" value="HydB/Nqo4-like"/>
    <property type="match status" value="1"/>
</dbReference>
<proteinExistence type="predicted"/>
<dbReference type="InterPro" id="IPR029014">
    <property type="entry name" value="NiFe-Hase_large"/>
</dbReference>
<evidence type="ECO:0000313" key="2">
    <source>
        <dbReference type="Proteomes" id="UP000199636"/>
    </source>
</evidence>
<name>A0A1G8LJR5_9PSED</name>
<protein>
    <recommendedName>
        <fullName evidence="3">Nickel-dependent hydrogenase</fullName>
    </recommendedName>
</protein>
<dbReference type="Proteomes" id="UP000199636">
    <property type="component" value="Unassembled WGS sequence"/>
</dbReference>
<keyword evidence="2" id="KW-1185">Reference proteome</keyword>
<sequence>MTGDAGLARLAGSLRVRPGQRPALLGGRPPLAARLLQGQPAEAAAQRLPLLYSLCGQAHRLTAELALQAAREGTAEASDAARQALHAETRREHLRRIVLDWPGLLGGATADPLALSAVAQQGLDAWFEGSAQAWLDAWREGPRQALLDWSARGRHWLARLLRDCRDEAEALLLPVHALPVAPARLLAVEQNLRQGDAFIRQPELDGQPCETGAWTRAWEAHPQRHGNAWLRLGARLADLAELSLEAPRPLALGALAVGECQALAWCETARGLLLHRVHLETGANGMQVCDYQVLAPTEWNLHPRGALAQALEALPASGASGRRQAELLLAAFDPCLAYRLEMDAGHSPEQMTSDRGAPQHA</sequence>